<evidence type="ECO:0000256" key="2">
    <source>
        <dbReference type="ARBA" id="ARBA00004955"/>
    </source>
</evidence>
<evidence type="ECO:0000256" key="1">
    <source>
        <dbReference type="ARBA" id="ARBA00001947"/>
    </source>
</evidence>
<dbReference type="InterPro" id="IPR006329">
    <property type="entry name" value="AMPD"/>
</dbReference>
<dbReference type="NCBIfam" id="TIGR01429">
    <property type="entry name" value="AMP_deaminase"/>
    <property type="match status" value="1"/>
</dbReference>
<evidence type="ECO:0000256" key="8">
    <source>
        <dbReference type="ARBA" id="ARBA00054146"/>
    </source>
</evidence>
<dbReference type="Ensembl" id="ENSMAMT00000068108.1">
    <property type="protein sequence ID" value="ENSMAMP00000053767.1"/>
    <property type="gene ID" value="ENSMAMG00000023925.2"/>
</dbReference>
<evidence type="ECO:0000256" key="4">
    <source>
        <dbReference type="ARBA" id="ARBA00022723"/>
    </source>
</evidence>
<sequence length="768" mass="88889">PALPTLSAPPHFTPRLEPEILLRAKQDFMKIDICMFSVGPLINLSRKGCFKLKGFNDFQSVLMANAVRTSVPTPNKNVFFSFSVKFCLLFETVLFCLRLMKEKSVDTVDDGIMEREMPMEREYQRVSISGEEKCGVPFTDLVDAAKCVVKALFIREKYINRSMQTFCKTTAHALQDLGMKPLDHGVYDDITHPYDNQDPDIMPADTGYGCKMVDGVVHVYTKKTNMDKSTEVDLPYPDLKEYIADMNVMMSLIINGPVKSFCYRRLQYLSSKFQMHILLNEMKELAAQKKVPHRDFYNIRKVDTHIHASSCMNQKHLLRFIKKAMKKYPEEIVHIERGAGQTLKDVFENMNLTAFDLSVDTLDMHADRNTFHRFDKFNAKYNPIGESILREIFIKTDNYIEGKYFAHIIKEVMSDLEESKYQNSELRLSIYGRSRDEWDKLAQWAVNHRVYSNNVRWLIQVPRLFDVYHTKKQLANFQEMLENIFMPLFEVTVNPGSHPELHLFLEHVVGFDSVDDESKPEHHIFNFDSPLPANWTEEDNPPYSYYLYYTYANMTVLNHLRRRRGFHTFVLRPHCGEAGPIHHLVSGFMLSENISHGLLLRKAPVLQYLYYLAQIGIAMSPLSNNSLFLSYHRNPLPEYLSRGLMVSLSTDDPLQFHFTKEPLMEEYSIAAQVWKLSSCDMCELARNSVLMSGFSHKTKSYWLGPNYSKVGPVSNDIRRTNVPDIRVAYRSETLSEELQLITHAVRTQELDAIDEEDSLSMGPLPGRH</sequence>
<evidence type="ECO:0000256" key="5">
    <source>
        <dbReference type="ARBA" id="ARBA00022801"/>
    </source>
</evidence>
<dbReference type="CDD" id="cd01319">
    <property type="entry name" value="AMPD"/>
    <property type="match status" value="1"/>
</dbReference>
<evidence type="ECO:0000256" key="6">
    <source>
        <dbReference type="ARBA" id="ARBA00022833"/>
    </source>
</evidence>
<dbReference type="PIRSF" id="PIRSF001251">
    <property type="entry name" value="AMP_deaminase_met"/>
    <property type="match status" value="1"/>
</dbReference>
<dbReference type="GO" id="GO:0046033">
    <property type="term" value="P:AMP metabolic process"/>
    <property type="evidence" value="ECO:0007669"/>
    <property type="project" value="TreeGrafter"/>
</dbReference>
<dbReference type="PROSITE" id="PS00485">
    <property type="entry name" value="A_DEAMINASE"/>
    <property type="match status" value="1"/>
</dbReference>
<dbReference type="EC" id="3.5.4.6" evidence="9"/>
<protein>
    <recommendedName>
        <fullName evidence="9">AMP deaminase</fullName>
        <ecNumber evidence="9">3.5.4.6</ecNumber>
    </recommendedName>
</protein>
<evidence type="ECO:0000256" key="3">
    <source>
        <dbReference type="ARBA" id="ARBA00006676"/>
    </source>
</evidence>
<dbReference type="SUPFAM" id="SSF51556">
    <property type="entry name" value="Metallo-dependent hydrolases"/>
    <property type="match status" value="1"/>
</dbReference>
<comment type="function">
    <text evidence="8">AMP deaminase plays a critical role in energy metabolism. Catalyzes the deamination of AMP to IMP and plays an important role in the purine nucleotide cycle.</text>
</comment>
<dbReference type="InterPro" id="IPR032466">
    <property type="entry name" value="Metal_Hydrolase"/>
</dbReference>
<dbReference type="GeneTree" id="ENSGT00950000183011"/>
<dbReference type="GO" id="GO:0003876">
    <property type="term" value="F:AMP deaminase activity"/>
    <property type="evidence" value="ECO:0007669"/>
    <property type="project" value="UniProtKB-EC"/>
</dbReference>
<dbReference type="FunFam" id="3.20.20.140:FF:000035">
    <property type="entry name" value="Probable amp deaminase"/>
    <property type="match status" value="1"/>
</dbReference>
<dbReference type="FunFam" id="4.10.800.20:FF:000001">
    <property type="entry name" value="AMP deaminase"/>
    <property type="match status" value="1"/>
</dbReference>
<reference evidence="10" key="2">
    <citation type="submission" date="2025-09" db="UniProtKB">
        <authorList>
            <consortium name="Ensembl"/>
        </authorList>
    </citation>
    <scope>IDENTIFICATION</scope>
</reference>
<comment type="catalytic activity">
    <reaction evidence="9">
        <text>AMP + H2O + H(+) = IMP + NH4(+)</text>
        <dbReference type="Rhea" id="RHEA:14777"/>
        <dbReference type="ChEBI" id="CHEBI:15377"/>
        <dbReference type="ChEBI" id="CHEBI:15378"/>
        <dbReference type="ChEBI" id="CHEBI:28938"/>
        <dbReference type="ChEBI" id="CHEBI:58053"/>
        <dbReference type="ChEBI" id="CHEBI:456215"/>
        <dbReference type="EC" id="3.5.4.6"/>
    </reaction>
</comment>
<keyword evidence="6" id="KW-0862">Zinc</keyword>
<dbReference type="PANTHER" id="PTHR11359:SF3">
    <property type="entry name" value="AMP DEAMINASE 2"/>
    <property type="match status" value="1"/>
</dbReference>
<comment type="pathway">
    <text evidence="2">Purine metabolism; IMP biosynthesis via salvage pathway; IMP from AMP: step 1/1.</text>
</comment>
<comment type="cofactor">
    <cofactor evidence="1 9">
        <name>Zn(2+)</name>
        <dbReference type="ChEBI" id="CHEBI:29105"/>
    </cofactor>
</comment>
<dbReference type="Proteomes" id="UP000261640">
    <property type="component" value="Unplaced"/>
</dbReference>
<dbReference type="Gene3D" id="3.20.20.140">
    <property type="entry name" value="Metal-dependent hydrolases"/>
    <property type="match status" value="1"/>
</dbReference>
<keyword evidence="7" id="KW-0546">Nucleotide metabolism</keyword>
<proteinExistence type="inferred from homology"/>
<accession>A0A7N9AXX7</accession>
<organism evidence="10 11">
    <name type="scientific">Mastacembelus armatus</name>
    <name type="common">zig-zag eel</name>
    <dbReference type="NCBI Taxonomy" id="205130"/>
    <lineage>
        <taxon>Eukaryota</taxon>
        <taxon>Metazoa</taxon>
        <taxon>Chordata</taxon>
        <taxon>Craniata</taxon>
        <taxon>Vertebrata</taxon>
        <taxon>Euteleostomi</taxon>
        <taxon>Actinopterygii</taxon>
        <taxon>Neopterygii</taxon>
        <taxon>Teleostei</taxon>
        <taxon>Neoteleostei</taxon>
        <taxon>Acanthomorphata</taxon>
        <taxon>Anabantaria</taxon>
        <taxon>Synbranchiformes</taxon>
        <taxon>Mastacembelidae</taxon>
        <taxon>Mastacembelus</taxon>
    </lineage>
</organism>
<dbReference type="Gene3D" id="4.10.800.20">
    <property type="match status" value="1"/>
</dbReference>
<comment type="similarity">
    <text evidence="3 9">Belongs to the metallo-dependent hydrolases superfamily. Adenosine and AMP deaminases family.</text>
</comment>
<evidence type="ECO:0000313" key="10">
    <source>
        <dbReference type="Ensembl" id="ENSMAMP00000053767.1"/>
    </source>
</evidence>
<evidence type="ECO:0000256" key="7">
    <source>
        <dbReference type="ARBA" id="ARBA00023080"/>
    </source>
</evidence>
<dbReference type="GO" id="GO:0097009">
    <property type="term" value="P:energy homeostasis"/>
    <property type="evidence" value="ECO:0007669"/>
    <property type="project" value="UniProtKB-ARBA"/>
</dbReference>
<evidence type="ECO:0000256" key="9">
    <source>
        <dbReference type="PIRNR" id="PIRNR001251"/>
    </source>
</evidence>
<keyword evidence="11" id="KW-1185">Reference proteome</keyword>
<dbReference type="GO" id="GO:0032264">
    <property type="term" value="P:IMP salvage"/>
    <property type="evidence" value="ECO:0007669"/>
    <property type="project" value="UniProtKB-UniPathway"/>
</dbReference>
<keyword evidence="4 9" id="KW-0479">Metal-binding</keyword>
<dbReference type="UniPathway" id="UPA00591">
    <property type="reaction ID" value="UER00663"/>
</dbReference>
<reference evidence="10" key="1">
    <citation type="submission" date="2025-08" db="UniProtKB">
        <authorList>
            <consortium name="Ensembl"/>
        </authorList>
    </citation>
    <scope>IDENTIFICATION</scope>
</reference>
<dbReference type="GO" id="GO:0005829">
    <property type="term" value="C:cytosol"/>
    <property type="evidence" value="ECO:0007669"/>
    <property type="project" value="TreeGrafter"/>
</dbReference>
<dbReference type="Pfam" id="PF19326">
    <property type="entry name" value="AMP_deaminase"/>
    <property type="match status" value="1"/>
</dbReference>
<dbReference type="InterPro" id="IPR006650">
    <property type="entry name" value="A/AMP_deam_AS"/>
</dbReference>
<dbReference type="PANTHER" id="PTHR11359">
    <property type="entry name" value="AMP DEAMINASE"/>
    <property type="match status" value="1"/>
</dbReference>
<dbReference type="AlphaFoldDB" id="A0A7N9AXX7"/>
<name>A0A7N9AXX7_9TELE</name>
<dbReference type="GO" id="GO:0046872">
    <property type="term" value="F:metal ion binding"/>
    <property type="evidence" value="ECO:0007669"/>
    <property type="project" value="UniProtKB-KW"/>
</dbReference>
<keyword evidence="5 9" id="KW-0378">Hydrolase</keyword>
<evidence type="ECO:0000313" key="11">
    <source>
        <dbReference type="Proteomes" id="UP000261640"/>
    </source>
</evidence>